<accession>A0A2I6BMB5</accession>
<evidence type="ECO:0000313" key="5">
    <source>
        <dbReference type="EMBL" id="AZK90716.1"/>
    </source>
</evidence>
<feature type="domain" description="N-acetyltransferase" evidence="3">
    <location>
        <begin position="16"/>
        <end position="170"/>
    </location>
</feature>
<dbReference type="Proteomes" id="UP000267945">
    <property type="component" value="Chromosome"/>
</dbReference>
<protein>
    <submittedName>
        <fullName evidence="5">Acetyltransferase (GNAT) family protein</fullName>
    </submittedName>
    <submittedName>
        <fullName evidence="7">N-acetyltransferase</fullName>
    </submittedName>
    <submittedName>
        <fullName evidence="4">Streptothricin acetyltransferase</fullName>
    </submittedName>
</protein>
<proteinExistence type="predicted"/>
<reference evidence="5 9" key="2">
    <citation type="submission" date="2017-02" db="EMBL/GenBank/DDBJ databases">
        <title>Complete genome sequence of Lactobacillus helveticus.</title>
        <authorList>
            <person name="Kim J.F."/>
            <person name="Chung Y."/>
            <person name="Kwak M."/>
        </authorList>
    </citation>
    <scope>NUCLEOTIDE SEQUENCE [LARGE SCALE GENOMIC DNA]</scope>
    <source>
        <strain evidence="5 9">LH5</strain>
    </source>
</reference>
<dbReference type="PRINTS" id="PR01754">
    <property type="entry name" value="SACTRNSFRASE"/>
</dbReference>
<name>A0A2I6BMB5_LACHE</name>
<reference evidence="6" key="4">
    <citation type="submission" date="2020-07" db="EMBL/GenBank/DDBJ databases">
        <title>Draft genome sequence of Lactobacillus helveticus strain H-8.</title>
        <authorList>
            <person name="Endo A."/>
            <person name="Maeno S."/>
            <person name="Kido Y."/>
        </authorList>
    </citation>
    <scope>NUCLEOTIDE SEQUENCE</scope>
    <source>
        <strain evidence="6">H-8</strain>
    </source>
</reference>
<reference evidence="7" key="3">
    <citation type="submission" date="2019-09" db="EMBL/GenBank/DDBJ databases">
        <title>Comparative genomic analysis of Lactobacillus helveticus.</title>
        <authorList>
            <person name="Zhang H."/>
            <person name="Chen Y."/>
            <person name="Zhong Z."/>
        </authorList>
    </citation>
    <scope>NUCLEOTIDE SEQUENCE</scope>
    <source>
        <strain evidence="7">IMAU50013</strain>
    </source>
</reference>
<dbReference type="Proteomes" id="UP000618094">
    <property type="component" value="Unassembled WGS sequence"/>
</dbReference>
<dbReference type="PROSITE" id="PS51186">
    <property type="entry name" value="GNAT"/>
    <property type="match status" value="1"/>
</dbReference>
<dbReference type="EMBL" id="CP012381">
    <property type="protein sequence ID" value="ALI52619.1"/>
    <property type="molecule type" value="Genomic_DNA"/>
</dbReference>
<dbReference type="AlphaFoldDB" id="A0A2I6BMB5"/>
<evidence type="ECO:0000313" key="10">
    <source>
        <dbReference type="Proteomes" id="UP000601587"/>
    </source>
</evidence>
<dbReference type="Pfam" id="PF00583">
    <property type="entry name" value="Acetyltransf_1"/>
    <property type="match status" value="1"/>
</dbReference>
<reference evidence="4 8" key="1">
    <citation type="submission" date="2015-08" db="EMBL/GenBank/DDBJ databases">
        <title>Complete genome sequence of Lactobacillus helveticus CAUH18, a probiotic strain originated from koumiss.</title>
        <authorList>
            <person name="Yang Y."/>
            <person name="Hao Y."/>
        </authorList>
    </citation>
    <scope>NUCLEOTIDE SEQUENCE [LARGE SCALE GENOMIC DNA]</scope>
    <source>
        <strain evidence="4 8">CAUH18</strain>
    </source>
</reference>
<dbReference type="EMBL" id="CP019581">
    <property type="protein sequence ID" value="AZK90716.1"/>
    <property type="molecule type" value="Genomic_DNA"/>
</dbReference>
<evidence type="ECO:0000256" key="2">
    <source>
        <dbReference type="ARBA" id="ARBA00023315"/>
    </source>
</evidence>
<dbReference type="EMBL" id="WCGB01000036">
    <property type="protein sequence ID" value="NRN92019.1"/>
    <property type="molecule type" value="Genomic_DNA"/>
</dbReference>
<evidence type="ECO:0000313" key="4">
    <source>
        <dbReference type="EMBL" id="ALI52619.1"/>
    </source>
</evidence>
<evidence type="ECO:0000259" key="3">
    <source>
        <dbReference type="PROSITE" id="PS51186"/>
    </source>
</evidence>
<dbReference type="InterPro" id="IPR051556">
    <property type="entry name" value="N-term/lysine_N-AcTrnsfr"/>
</dbReference>
<sequence length="170" mass="19564">MNIQIKQITNLEDINIKNEPFTIWGKMIPSLKNGHWNYQIEKFKQSSMTCFPDEDYQYDKNAIYLAAYDKNKCIGLAILLKGMFKYLYLDDLKVSSAYRGQGIGSKLIAECMKNAKGEGMQGIYTIAQDNNLSACLFYLKNGFEIGGFNNRDYRGTAQEEKADIYFYKDC</sequence>
<dbReference type="InterPro" id="IPR000182">
    <property type="entry name" value="GNAT_dom"/>
</dbReference>
<dbReference type="GO" id="GO:0016747">
    <property type="term" value="F:acyltransferase activity, transferring groups other than amino-acyl groups"/>
    <property type="evidence" value="ECO:0007669"/>
    <property type="project" value="InterPro"/>
</dbReference>
<dbReference type="CDD" id="cd04301">
    <property type="entry name" value="NAT_SF"/>
    <property type="match status" value="1"/>
</dbReference>
<evidence type="ECO:0000313" key="6">
    <source>
        <dbReference type="EMBL" id="GFO98576.1"/>
    </source>
</evidence>
<dbReference type="InterPro" id="IPR016181">
    <property type="entry name" value="Acyl_CoA_acyltransferase"/>
</dbReference>
<dbReference type="SUPFAM" id="SSF55729">
    <property type="entry name" value="Acyl-CoA N-acyltransferases (Nat)"/>
    <property type="match status" value="1"/>
</dbReference>
<organism evidence="7 10">
    <name type="scientific">Lactobacillus helveticus</name>
    <name type="common">Lactobacillus suntoryeus</name>
    <dbReference type="NCBI Taxonomy" id="1587"/>
    <lineage>
        <taxon>Bacteria</taxon>
        <taxon>Bacillati</taxon>
        <taxon>Bacillota</taxon>
        <taxon>Bacilli</taxon>
        <taxon>Lactobacillales</taxon>
        <taxon>Lactobacillaceae</taxon>
        <taxon>Lactobacillus</taxon>
    </lineage>
</organism>
<dbReference type="RefSeq" id="WP_014918837.1">
    <property type="nucleotide sequence ID" value="NZ_BLYO01000075.1"/>
</dbReference>
<dbReference type="PANTHER" id="PTHR42919">
    <property type="entry name" value="N-ALPHA-ACETYLTRANSFERASE"/>
    <property type="match status" value="1"/>
</dbReference>
<dbReference type="EMBL" id="BLYO01000075">
    <property type="protein sequence ID" value="GFO98576.1"/>
    <property type="molecule type" value="Genomic_DNA"/>
</dbReference>
<keyword evidence="1 5" id="KW-0808">Transferase</keyword>
<evidence type="ECO:0000313" key="8">
    <source>
        <dbReference type="Proteomes" id="UP000063930"/>
    </source>
</evidence>
<gene>
    <name evidence="4" type="ORF">ALV80_05795</name>
    <name evidence="7" type="ORF">IMAU50013_01566</name>
    <name evidence="5" type="ORF">LH5_00455</name>
    <name evidence="6" type="ORF">LHEH8_03320</name>
</gene>
<dbReference type="Proteomes" id="UP000063930">
    <property type="component" value="Chromosome"/>
</dbReference>
<dbReference type="InterPro" id="IPR008125">
    <property type="entry name" value="Streptothricin_AcTrfase"/>
</dbReference>
<evidence type="ECO:0000313" key="7">
    <source>
        <dbReference type="EMBL" id="NRN92019.1"/>
    </source>
</evidence>
<keyword evidence="2" id="KW-0012">Acyltransferase</keyword>
<evidence type="ECO:0000313" key="9">
    <source>
        <dbReference type="Proteomes" id="UP000267945"/>
    </source>
</evidence>
<dbReference type="PANTHER" id="PTHR42919:SF8">
    <property type="entry name" value="N-ALPHA-ACETYLTRANSFERASE 50"/>
    <property type="match status" value="1"/>
</dbReference>
<evidence type="ECO:0000256" key="1">
    <source>
        <dbReference type="ARBA" id="ARBA00022679"/>
    </source>
</evidence>
<dbReference type="Proteomes" id="UP000601587">
    <property type="component" value="Unassembled WGS sequence"/>
</dbReference>
<dbReference type="GeneID" id="99756630"/>
<dbReference type="Gene3D" id="3.40.630.30">
    <property type="match status" value="1"/>
</dbReference>